<evidence type="ECO:0000256" key="1">
    <source>
        <dbReference type="ARBA" id="ARBA00022605"/>
    </source>
</evidence>
<dbReference type="InterPro" id="IPR001086">
    <property type="entry name" value="Preph_deHydtase"/>
</dbReference>
<evidence type="ECO:0000313" key="9">
    <source>
        <dbReference type="JaponicusDB" id="SJAG_03124"/>
    </source>
</evidence>
<dbReference type="GO" id="GO:0005737">
    <property type="term" value="C:cytoplasm"/>
    <property type="evidence" value="ECO:0000318"/>
    <property type="project" value="GO_Central"/>
</dbReference>
<dbReference type="OrthoDB" id="983542at2759"/>
<evidence type="ECO:0000259" key="6">
    <source>
        <dbReference type="PROSITE" id="PS51171"/>
    </source>
</evidence>
<organism evidence="8 10">
    <name type="scientific">Schizosaccharomyces japonicus (strain yFS275 / FY16936)</name>
    <name type="common">Fission yeast</name>
    <dbReference type="NCBI Taxonomy" id="402676"/>
    <lineage>
        <taxon>Eukaryota</taxon>
        <taxon>Fungi</taxon>
        <taxon>Dikarya</taxon>
        <taxon>Ascomycota</taxon>
        <taxon>Taphrinomycotina</taxon>
        <taxon>Schizosaccharomycetes</taxon>
        <taxon>Schizosaccharomycetales</taxon>
        <taxon>Schizosaccharomycetaceae</taxon>
        <taxon>Schizosaccharomyces</taxon>
    </lineage>
</organism>
<dbReference type="PROSITE" id="PS00857">
    <property type="entry name" value="PREPHENATE_DEHYDR_1"/>
    <property type="match status" value="1"/>
</dbReference>
<dbReference type="EMBL" id="KE651167">
    <property type="protein sequence ID" value="EEB07997.1"/>
    <property type="molecule type" value="Genomic_DNA"/>
</dbReference>
<keyword evidence="4" id="KW-0456">Lyase</keyword>
<dbReference type="RefSeq" id="XP_002174290.1">
    <property type="nucleotide sequence ID" value="XM_002174254.1"/>
</dbReference>
<name>B6K3E0_SCHJY</name>
<dbReference type="Gene3D" id="3.40.190.10">
    <property type="entry name" value="Periplasmic binding protein-like II"/>
    <property type="match status" value="2"/>
</dbReference>
<dbReference type="AlphaFoldDB" id="B6K3E0"/>
<evidence type="ECO:0000313" key="10">
    <source>
        <dbReference type="Proteomes" id="UP000001744"/>
    </source>
</evidence>
<dbReference type="Gene3D" id="3.30.70.260">
    <property type="match status" value="1"/>
</dbReference>
<dbReference type="VEuPathDB" id="FungiDB:SJAG_03124"/>
<dbReference type="PROSITE" id="PS51171">
    <property type="entry name" value="PREPHENATE_DEHYDR_3"/>
    <property type="match status" value="1"/>
</dbReference>
<keyword evidence="2" id="KW-0057">Aromatic amino acid biosynthesis</keyword>
<dbReference type="JaponicusDB" id="SJAG_03124">
    <property type="gene designation" value="pha2"/>
</dbReference>
<evidence type="ECO:0000256" key="4">
    <source>
        <dbReference type="ARBA" id="ARBA00023239"/>
    </source>
</evidence>
<dbReference type="CDD" id="cd13532">
    <property type="entry name" value="PBP2_PDT_like"/>
    <property type="match status" value="1"/>
</dbReference>
<dbReference type="eggNOG" id="KOG2797">
    <property type="taxonomic scope" value="Eukaryota"/>
</dbReference>
<evidence type="ECO:0000256" key="2">
    <source>
        <dbReference type="ARBA" id="ARBA00023141"/>
    </source>
</evidence>
<dbReference type="STRING" id="402676.B6K3E0"/>
<dbReference type="PROSITE" id="PS51671">
    <property type="entry name" value="ACT"/>
    <property type="match status" value="1"/>
</dbReference>
<keyword evidence="3" id="KW-0584">Phenylalanine biosynthesis</keyword>
<feature type="domain" description="ACT" evidence="7">
    <location>
        <begin position="200"/>
        <end position="272"/>
    </location>
</feature>
<dbReference type="SUPFAM" id="SSF53850">
    <property type="entry name" value="Periplasmic binding protein-like II"/>
    <property type="match status" value="1"/>
</dbReference>
<keyword evidence="10" id="KW-1185">Reference proteome</keyword>
<dbReference type="SUPFAM" id="SSF55021">
    <property type="entry name" value="ACT-like"/>
    <property type="match status" value="1"/>
</dbReference>
<proteinExistence type="predicted"/>
<reference evidence="8 10" key="1">
    <citation type="journal article" date="2011" name="Science">
        <title>Comparative functional genomics of the fission yeasts.</title>
        <authorList>
            <person name="Rhind N."/>
            <person name="Chen Z."/>
            <person name="Yassour M."/>
            <person name="Thompson D.A."/>
            <person name="Haas B.J."/>
            <person name="Habib N."/>
            <person name="Wapinski I."/>
            <person name="Roy S."/>
            <person name="Lin M.F."/>
            <person name="Heiman D.I."/>
            <person name="Young S.K."/>
            <person name="Furuya K."/>
            <person name="Guo Y."/>
            <person name="Pidoux A."/>
            <person name="Chen H.M."/>
            <person name="Robbertse B."/>
            <person name="Goldberg J.M."/>
            <person name="Aoki K."/>
            <person name="Bayne E.H."/>
            <person name="Berlin A.M."/>
            <person name="Desjardins C.A."/>
            <person name="Dobbs E."/>
            <person name="Dukaj L."/>
            <person name="Fan L."/>
            <person name="FitzGerald M.G."/>
            <person name="French C."/>
            <person name="Gujja S."/>
            <person name="Hansen K."/>
            <person name="Keifenheim D."/>
            <person name="Levin J.Z."/>
            <person name="Mosher R.A."/>
            <person name="Mueller C.A."/>
            <person name="Pfiffner J."/>
            <person name="Priest M."/>
            <person name="Russ C."/>
            <person name="Smialowska A."/>
            <person name="Swoboda P."/>
            <person name="Sykes S.M."/>
            <person name="Vaughn M."/>
            <person name="Vengrova S."/>
            <person name="Yoder R."/>
            <person name="Zeng Q."/>
            <person name="Allshire R."/>
            <person name="Baulcombe D."/>
            <person name="Birren B.W."/>
            <person name="Brown W."/>
            <person name="Ekwall K."/>
            <person name="Kellis M."/>
            <person name="Leatherwood J."/>
            <person name="Levin H."/>
            <person name="Margalit H."/>
            <person name="Martienssen R."/>
            <person name="Nieduszynski C.A."/>
            <person name="Spatafora J.W."/>
            <person name="Friedman N."/>
            <person name="Dalgaard J.Z."/>
            <person name="Baumann P."/>
            <person name="Niki H."/>
            <person name="Regev A."/>
            <person name="Nusbaum C."/>
        </authorList>
    </citation>
    <scope>NUCLEOTIDE SEQUENCE [LARGE SCALE GENOMIC DNA]</scope>
    <source>
        <strain evidence="10">yFS275 / FY16936</strain>
    </source>
</reference>
<dbReference type="OMA" id="PAINTRC"/>
<dbReference type="InterPro" id="IPR002912">
    <property type="entry name" value="ACT_dom"/>
</dbReference>
<dbReference type="GO" id="GO:0004664">
    <property type="term" value="F:prephenate dehydratase activity"/>
    <property type="evidence" value="ECO:0000318"/>
    <property type="project" value="GO_Central"/>
</dbReference>
<dbReference type="PANTHER" id="PTHR21022:SF19">
    <property type="entry name" value="PREPHENATE DEHYDRATASE-RELATED"/>
    <property type="match status" value="1"/>
</dbReference>
<evidence type="ECO:0000256" key="3">
    <source>
        <dbReference type="ARBA" id="ARBA00023222"/>
    </source>
</evidence>
<dbReference type="InterPro" id="IPR018528">
    <property type="entry name" value="Preph_deHydtase_CS"/>
</dbReference>
<gene>
    <name evidence="9" type="primary">pha2</name>
    <name evidence="8" type="ORF">SJAG_03124</name>
</gene>
<evidence type="ECO:0000259" key="7">
    <source>
        <dbReference type="PROSITE" id="PS51671"/>
    </source>
</evidence>
<dbReference type="Pfam" id="PF00800">
    <property type="entry name" value="PDT"/>
    <property type="match status" value="1"/>
</dbReference>
<sequence>MEYPTIGFLGPEGTFSEKAARLVTKDAIRIPEKSFEAALKELDKGSIDYFVLPIENSTNGAVVPAYDLLRNNEDIWIQREVLVPAHQCVLGRDLQHITAVLSHPQVFGQCASWLRTFAPHAELVSCSSTSKAAHIVSSDTAGTSIAIAGELCAEKYNIKLLARNVEDDVENKTRFLVLSKRNNKSKTLIPPNGHPQQVKVMLRLTPNDPSEMNSVLTFFTQQSVPILNITQRPSLVKRWNYTYFIECMNFTESQALELSRLCSNTTVLGVYRNEVPF</sequence>
<keyword evidence="1" id="KW-0028">Amino-acid biosynthesis</keyword>
<comment type="pathway">
    <text evidence="5">Amino-acid biosynthesis.</text>
</comment>
<dbReference type="HOGENOM" id="CLU_035008_0_2_1"/>
<accession>B6K3E0</accession>
<evidence type="ECO:0000313" key="8">
    <source>
        <dbReference type="EMBL" id="EEB07997.1"/>
    </source>
</evidence>
<protein>
    <submittedName>
        <fullName evidence="8">Phrenate dehydratase</fullName>
    </submittedName>
</protein>
<dbReference type="PANTHER" id="PTHR21022">
    <property type="entry name" value="PREPHENATE DEHYDRATASE P PROTEIN"/>
    <property type="match status" value="1"/>
</dbReference>
<evidence type="ECO:0000256" key="5">
    <source>
        <dbReference type="ARBA" id="ARBA00029440"/>
    </source>
</evidence>
<feature type="domain" description="Prephenate dehydratase" evidence="6">
    <location>
        <begin position="5"/>
        <end position="180"/>
    </location>
</feature>
<dbReference type="GeneID" id="7048470"/>
<dbReference type="GO" id="GO:0009094">
    <property type="term" value="P:L-phenylalanine biosynthetic process"/>
    <property type="evidence" value="ECO:0000318"/>
    <property type="project" value="GO_Central"/>
</dbReference>
<dbReference type="Proteomes" id="UP000001744">
    <property type="component" value="Unassembled WGS sequence"/>
</dbReference>
<dbReference type="InterPro" id="IPR045865">
    <property type="entry name" value="ACT-like_dom_sf"/>
</dbReference>